<proteinExistence type="predicted"/>
<evidence type="ECO:0000313" key="1">
    <source>
        <dbReference type="EMBL" id="UPL03395.1"/>
    </source>
</evidence>
<sequence length="1280" mass="139291">MIGSSVSLLLTLRGSINLCQALYSSLACVVWTLIWILLPSFSNLSLSLSGLYLSAFIATLSVPYEVPSWASHPLVKTPLLPALTLSWLDPLVKQAASAEISTDSLWPVSAGLSTHELAGSSRWSLERGICWTVSYNFPWRLCYGAVLAIINLFVTFARPFLLRKLLQNQDPLAVAALFAASLIGGTTQAHLTYTQQLIGVKIRSVLTAYLCDEGFSYAYSHSTDAPDPAVLIDIDLPKVYDFIEVIHLTWMVPLQGCISLGALVYILGWNSILIGSLSPVVLFPLLLFVMGRISDLLARVMEAKDARVALVAQVIKQVRQIKFAALQELFRGRIAETREEELKRTQHVAISNAAMVGIVYVLPAALIFVCFEFYYVFNGQLTSDVVFPALAFFNNINRATSMLPRLIMTYQAATISFKRVRNGLSFSWSEKLEPVNSASDVVSQPRVTLSKCSLGVPKGSSFSEPILENCNMDLTPGTLAVISGPIGSGKTTLLLSLLSYVVPLSGHVHVQGRVAYASQKPFLMNGTIQENILFGLPFDGPFYQKVLDAVALGPDLRRLPSGDSTMLSGTAVAISGGQMSRVALARAVYSRREVVVLDDPLAAIDGQVRRHIIDHVLGPKGVLKDSIRVITTSTEAIMRAADVLFLISEGTINESRGSLADGLQTSSTESVSDLVRSPVIEVEVVQQQQLSMAHNEGYGSLKAQTTSQVLPNDSNSHSEFTPLLKKAQPEGASDGPSRESVSFGTYLTFLRLCKSGGWFVVLIVAASSKLLDVIGLYFLKLSSEESEATGHTNKLIYYALCALLGALLSAVFVLAGYFLCLIPSSRRIHDDLTSGVLNSKFTFFDNVPLGQILSRFTNDMNKIDSEVSTGLISIVALGVTATSSILVIVSTSFLSIFYLLPVGIVYFIIQSHYLHACRQLRRIENNTRGPILNIAGEVQTGAALILSYRCSHIFKQRARSTIDHYTRAWGPYLALDVWLMLRLQLLSAIIQLFSAGLLLAIGASPSTLGLVMNFVIQITVQFNTFVQTRSNLEADITSVERVWDYAANPPEESNMDEIQPVSSWPLNPSITFDSFTACYVPGGTACLSDINLVIEPGQHVAVIGRTGAGKSSFTMALLRALDQRAIKSGQICIDGWDISKVDLTTLRRAIALVPQEPAAFTGTLRYNLDPEGKLSDMELLDVASVCHIRQVFKMDDATDLLEYPISSGSGSLSGGQIQIVALARAILSRTNIIILDEAAAAMDSKTRDVVHDLIKHEFKGCTVIAVTHHLDSVVGFLFTC</sequence>
<evidence type="ECO:0000313" key="2">
    <source>
        <dbReference type="Proteomes" id="UP000830768"/>
    </source>
</evidence>
<reference evidence="1" key="1">
    <citation type="submission" date="2021-11" db="EMBL/GenBank/DDBJ databases">
        <title>Fusarium solani-melongenae Genome sequencing and assembly.</title>
        <authorList>
            <person name="Xie S."/>
            <person name="Huang L."/>
            <person name="Zhang X."/>
        </authorList>
    </citation>
    <scope>NUCLEOTIDE SEQUENCE</scope>
    <source>
        <strain evidence="1">CRI 24-3</strain>
    </source>
</reference>
<gene>
    <name evidence="1" type="ORF">LCI18_014329</name>
</gene>
<accession>A0ACD3ZPZ1</accession>
<organism evidence="1 2">
    <name type="scientific">Fusarium solani subsp. cucurbitae</name>
    <name type="common">Neocosmosporum cucurbitae</name>
    <dbReference type="NCBI Taxonomy" id="2747967"/>
    <lineage>
        <taxon>Eukaryota</taxon>
        <taxon>Fungi</taxon>
        <taxon>Dikarya</taxon>
        <taxon>Ascomycota</taxon>
        <taxon>Pezizomycotina</taxon>
        <taxon>Sordariomycetes</taxon>
        <taxon>Hypocreomycetidae</taxon>
        <taxon>Hypocreales</taxon>
        <taxon>Nectriaceae</taxon>
        <taxon>Fusarium</taxon>
        <taxon>Fusarium solani species complex</taxon>
    </lineage>
</organism>
<protein>
    <submittedName>
        <fullName evidence="1">Uncharacterized protein</fullName>
    </submittedName>
</protein>
<dbReference type="Proteomes" id="UP000830768">
    <property type="component" value="Chromosome 13"/>
</dbReference>
<dbReference type="EMBL" id="CP090041">
    <property type="protein sequence ID" value="UPL03395.1"/>
    <property type="molecule type" value="Genomic_DNA"/>
</dbReference>
<name>A0ACD3ZPZ1_FUSSC</name>
<keyword evidence="2" id="KW-1185">Reference proteome</keyword>